<dbReference type="GO" id="GO:0004672">
    <property type="term" value="F:protein kinase activity"/>
    <property type="evidence" value="ECO:0007669"/>
    <property type="project" value="InterPro"/>
</dbReference>
<gene>
    <name evidence="2" type="ORF">ENH_00034070</name>
</gene>
<dbReference type="AlphaFoldDB" id="U6MFQ1"/>
<evidence type="ECO:0000259" key="1">
    <source>
        <dbReference type="PROSITE" id="PS50011"/>
    </source>
</evidence>
<reference evidence="2" key="1">
    <citation type="submission" date="2013-10" db="EMBL/GenBank/DDBJ databases">
        <title>Genomic analysis of the causative agents of coccidiosis in chickens.</title>
        <authorList>
            <person name="Reid A.J."/>
            <person name="Blake D."/>
            <person name="Billington K."/>
            <person name="Browne H."/>
            <person name="Dunn M."/>
            <person name="Hung S."/>
            <person name="Kawahara F."/>
            <person name="Miranda-Saavedra D."/>
            <person name="Mourier T."/>
            <person name="Nagra H."/>
            <person name="Otto T.D."/>
            <person name="Rawlings N."/>
            <person name="Sanchez A."/>
            <person name="Sanders M."/>
            <person name="Subramaniam C."/>
            <person name="Tay Y."/>
            <person name="Dear P."/>
            <person name="Doerig C."/>
            <person name="Gruber A."/>
            <person name="Parkinson J."/>
            <person name="Shirley M."/>
            <person name="Wan K.L."/>
            <person name="Berriman M."/>
            <person name="Tomley F."/>
            <person name="Pain A."/>
        </authorList>
    </citation>
    <scope>NUCLEOTIDE SEQUENCE [LARGE SCALE GENOMIC DNA]</scope>
    <source>
        <strain evidence="2">Houghton</strain>
    </source>
</reference>
<dbReference type="OrthoDB" id="346907at2759"/>
<proteinExistence type="predicted"/>
<dbReference type="GO" id="GO:0005524">
    <property type="term" value="F:ATP binding"/>
    <property type="evidence" value="ECO:0007669"/>
    <property type="project" value="InterPro"/>
</dbReference>
<evidence type="ECO:0000313" key="3">
    <source>
        <dbReference type="Proteomes" id="UP000030754"/>
    </source>
</evidence>
<dbReference type="Proteomes" id="UP000030754">
    <property type="component" value="Unassembled WGS sequence"/>
</dbReference>
<dbReference type="Pfam" id="PF07714">
    <property type="entry name" value="PK_Tyr_Ser-Thr"/>
    <property type="match status" value="1"/>
</dbReference>
<dbReference type="EMBL" id="HG722695">
    <property type="protein sequence ID" value="CDJ63042.1"/>
    <property type="molecule type" value="Genomic_DNA"/>
</dbReference>
<dbReference type="GeneID" id="25473571"/>
<dbReference type="RefSeq" id="XP_013440404.1">
    <property type="nucleotide sequence ID" value="XM_013584950.1"/>
</dbReference>
<dbReference type="InterPro" id="IPR000719">
    <property type="entry name" value="Prot_kinase_dom"/>
</dbReference>
<accession>U6MFQ1</accession>
<dbReference type="PROSITE" id="PS50011">
    <property type="entry name" value="PROTEIN_KINASE_DOM"/>
    <property type="match status" value="1"/>
</dbReference>
<evidence type="ECO:0000313" key="2">
    <source>
        <dbReference type="EMBL" id="CDJ63042.1"/>
    </source>
</evidence>
<feature type="domain" description="Protein kinase" evidence="1">
    <location>
        <begin position="1"/>
        <end position="304"/>
    </location>
</feature>
<dbReference type="VEuPathDB" id="ToxoDB:ENH_00034070"/>
<sequence>MRYPKVEVEAQDLASGKLYSMAIRVFSQRGLAAFKSEQQFLLEAQQAAALEESVARQACGTTPAALAGSHKGLAVPLFAAAAAAAADSVFLDGFYVFGRVLLSERLADEVSLGALVQQPLPLAAKEYVAQRLLLLLLKLQQAGLSHNGLTWESLRLRPDGSFLLGDLAFCTRLASPLGPFAKLPGRRAEPQLLLRNYRYGEEAVPQANSDFWSLGVLLYELFTEGGTPYMPVGPGDEMEEARHFADTLLRNKVRPLVLVPKLKEADVPVRWRQLILRCLEPMGTNRISAVALLTEFSDIVKRRP</sequence>
<dbReference type="InterPro" id="IPR001245">
    <property type="entry name" value="Ser-Thr/Tyr_kinase_cat_dom"/>
</dbReference>
<organism evidence="2 3">
    <name type="scientific">Eimeria necatrix</name>
    <dbReference type="NCBI Taxonomy" id="51315"/>
    <lineage>
        <taxon>Eukaryota</taxon>
        <taxon>Sar</taxon>
        <taxon>Alveolata</taxon>
        <taxon>Apicomplexa</taxon>
        <taxon>Conoidasida</taxon>
        <taxon>Coccidia</taxon>
        <taxon>Eucoccidiorida</taxon>
        <taxon>Eimeriorina</taxon>
        <taxon>Eimeriidae</taxon>
        <taxon>Eimeria</taxon>
    </lineage>
</organism>
<protein>
    <recommendedName>
        <fullName evidence="1">Protein kinase domain-containing protein</fullName>
    </recommendedName>
</protein>
<keyword evidence="3" id="KW-1185">Reference proteome</keyword>
<dbReference type="SUPFAM" id="SSF56112">
    <property type="entry name" value="Protein kinase-like (PK-like)"/>
    <property type="match status" value="1"/>
</dbReference>
<reference evidence="2" key="2">
    <citation type="submission" date="2013-10" db="EMBL/GenBank/DDBJ databases">
        <authorList>
            <person name="Aslett M."/>
        </authorList>
    </citation>
    <scope>NUCLEOTIDE SEQUENCE [LARGE SCALE GENOMIC DNA]</scope>
    <source>
        <strain evidence="2">Houghton</strain>
    </source>
</reference>
<dbReference type="Gene3D" id="1.10.510.10">
    <property type="entry name" value="Transferase(Phosphotransferase) domain 1"/>
    <property type="match status" value="1"/>
</dbReference>
<name>U6MFQ1_9EIME</name>
<dbReference type="InterPro" id="IPR011009">
    <property type="entry name" value="Kinase-like_dom_sf"/>
</dbReference>